<name>A0A1N7Q4J2_9RHOB</name>
<reference evidence="1 2" key="1">
    <citation type="submission" date="2017-01" db="EMBL/GenBank/DDBJ databases">
        <authorList>
            <person name="Mah S.A."/>
            <person name="Swanson W.J."/>
            <person name="Moy G.W."/>
            <person name="Vacquier V.D."/>
        </authorList>
    </citation>
    <scope>NUCLEOTIDE SEQUENCE [LARGE SCALE GENOMIC DNA]</scope>
    <source>
        <strain evidence="1 2">DSM 26375</strain>
    </source>
</reference>
<proteinExistence type="predicted"/>
<organism evidence="1 2">
    <name type="scientific">Gemmobacter megaterium</name>
    <dbReference type="NCBI Taxonomy" id="1086013"/>
    <lineage>
        <taxon>Bacteria</taxon>
        <taxon>Pseudomonadati</taxon>
        <taxon>Pseudomonadota</taxon>
        <taxon>Alphaproteobacteria</taxon>
        <taxon>Rhodobacterales</taxon>
        <taxon>Paracoccaceae</taxon>
        <taxon>Gemmobacter</taxon>
    </lineage>
</organism>
<dbReference type="Proteomes" id="UP000186141">
    <property type="component" value="Unassembled WGS sequence"/>
</dbReference>
<dbReference type="AlphaFoldDB" id="A0A1N7Q4J2"/>
<evidence type="ECO:0000313" key="1">
    <source>
        <dbReference type="EMBL" id="SIT17763.1"/>
    </source>
</evidence>
<dbReference type="STRING" id="1086013.SAMN05421774_10779"/>
<dbReference type="EMBL" id="FTOT01000007">
    <property type="protein sequence ID" value="SIT17763.1"/>
    <property type="molecule type" value="Genomic_DNA"/>
</dbReference>
<protein>
    <submittedName>
        <fullName evidence="1">Uncharacterized protein</fullName>
    </submittedName>
</protein>
<keyword evidence="2" id="KW-1185">Reference proteome</keyword>
<sequence length="48" mass="5007">METLSQGAEGAAQTHNGHATVVMALQRRFITASNGLESLEFASGCVTL</sequence>
<accession>A0A1N7Q4J2</accession>
<evidence type="ECO:0000313" key="2">
    <source>
        <dbReference type="Proteomes" id="UP000186141"/>
    </source>
</evidence>
<gene>
    <name evidence="1" type="ORF">SAMN05421774_10779</name>
</gene>